<dbReference type="GO" id="GO:0006843">
    <property type="term" value="P:mitochondrial citrate transmembrane transport"/>
    <property type="evidence" value="ECO:0007669"/>
    <property type="project" value="TreeGrafter"/>
</dbReference>
<dbReference type="InterPro" id="IPR018108">
    <property type="entry name" value="MCP_transmembrane"/>
</dbReference>
<dbReference type="Gene3D" id="1.50.40.10">
    <property type="entry name" value="Mitochondrial carrier domain"/>
    <property type="match status" value="1"/>
</dbReference>
<keyword evidence="3 11" id="KW-0813">Transport</keyword>
<dbReference type="PANTHER" id="PTHR45788:SF3">
    <property type="entry name" value="TRICARBOXYLATE TRANSPORT PROTEIN"/>
    <property type="match status" value="1"/>
</dbReference>
<dbReference type="STRING" id="236234.A0A1J9RGN3"/>
<dbReference type="PRINTS" id="PR00926">
    <property type="entry name" value="MITOCARRIER"/>
</dbReference>
<organism evidence="13 14">
    <name type="scientific">Diplodia corticola</name>
    <dbReference type="NCBI Taxonomy" id="236234"/>
    <lineage>
        <taxon>Eukaryota</taxon>
        <taxon>Fungi</taxon>
        <taxon>Dikarya</taxon>
        <taxon>Ascomycota</taxon>
        <taxon>Pezizomycotina</taxon>
        <taxon>Dothideomycetes</taxon>
        <taxon>Dothideomycetes incertae sedis</taxon>
        <taxon>Botryosphaeriales</taxon>
        <taxon>Botryosphaeriaceae</taxon>
        <taxon>Diplodia</taxon>
    </lineage>
</organism>
<feature type="repeat" description="Solcar" evidence="10">
    <location>
        <begin position="143"/>
        <end position="240"/>
    </location>
</feature>
<comment type="similarity">
    <text evidence="2 11">Belongs to the mitochondrial carrier (TC 2.A.29) family.</text>
</comment>
<evidence type="ECO:0000256" key="11">
    <source>
        <dbReference type="RuleBase" id="RU000488"/>
    </source>
</evidence>
<dbReference type="GO" id="GO:0005743">
    <property type="term" value="C:mitochondrial inner membrane"/>
    <property type="evidence" value="ECO:0007669"/>
    <property type="project" value="UniProtKB-SubCell"/>
</dbReference>
<evidence type="ECO:0000256" key="5">
    <source>
        <dbReference type="ARBA" id="ARBA00022737"/>
    </source>
</evidence>
<reference evidence="13 14" key="1">
    <citation type="submission" date="2016-10" db="EMBL/GenBank/DDBJ databases">
        <title>Proteomics and genomics reveal pathogen-plant mechanisms compatible with a hemibiotrophic lifestyle of Diplodia corticola.</title>
        <authorList>
            <person name="Fernandes I."/>
            <person name="De Jonge R."/>
            <person name="Van De Peer Y."/>
            <person name="Devreese B."/>
            <person name="Alves A."/>
            <person name="Esteves A.C."/>
        </authorList>
    </citation>
    <scope>NUCLEOTIDE SEQUENCE [LARGE SCALE GENOMIC DNA]</scope>
    <source>
        <strain evidence="13 14">CBS 112549</strain>
    </source>
</reference>
<comment type="caution">
    <text evidence="13">The sequence shown here is derived from an EMBL/GenBank/DDBJ whole genome shotgun (WGS) entry which is preliminary data.</text>
</comment>
<sequence length="342" mass="36196">MTTVTTTASPLPATKPAQSNNHVHDANAPPIPAHVSLLAGGAAGAIEAALTYPFEFAKTRVQLKNETSNTTMPARPQPQPQPQPYKSPNPFAIIRAVVRHEGARALYAGCTPLVIGSVGKDGVRFLSFDLIKRQFADRDTGTLTPLRSLLAGMTAGVVASATAVTPTERIKTALIDDARAGAGAAGGEGRFRGSMVEAVRAVVREDGVVRGLYRGFAGTTLKQASATATRMGTYNVLKDWERVRGVEQTTAVNFANGSVAGIVTTYATQPFDTIKTRCQSARGESTAAAVRSIWEDGGVKAFWRGTVMRLGRTIFSGGILFTGYERMVKILDPLIGRGTGYA</sequence>
<feature type="repeat" description="Solcar" evidence="10">
    <location>
        <begin position="31"/>
        <end position="134"/>
    </location>
</feature>
<dbReference type="Pfam" id="PF00153">
    <property type="entry name" value="Mito_carr"/>
    <property type="match status" value="3"/>
</dbReference>
<gene>
    <name evidence="13" type="ORF">BKCO1_2000300</name>
</gene>
<feature type="repeat" description="Solcar" evidence="10">
    <location>
        <begin position="248"/>
        <end position="330"/>
    </location>
</feature>
<dbReference type="OrthoDB" id="44467at2759"/>
<keyword evidence="8" id="KW-0496">Mitochondrion</keyword>
<evidence type="ECO:0000256" key="4">
    <source>
        <dbReference type="ARBA" id="ARBA00022692"/>
    </source>
</evidence>
<keyword evidence="5" id="KW-0677">Repeat</keyword>
<keyword evidence="4 10" id="KW-0812">Transmembrane</keyword>
<evidence type="ECO:0000256" key="1">
    <source>
        <dbReference type="ARBA" id="ARBA00004448"/>
    </source>
</evidence>
<name>A0A1J9RGN3_9PEZI</name>
<proteinExistence type="inferred from homology"/>
<dbReference type="InterPro" id="IPR002067">
    <property type="entry name" value="MCP"/>
</dbReference>
<dbReference type="AlphaFoldDB" id="A0A1J9RGN3"/>
<evidence type="ECO:0000256" key="3">
    <source>
        <dbReference type="ARBA" id="ARBA00022448"/>
    </source>
</evidence>
<dbReference type="PANTHER" id="PTHR45788">
    <property type="entry name" value="SUCCINATE/FUMARATE MITOCHONDRIAL TRANSPORTER-RELATED"/>
    <property type="match status" value="1"/>
</dbReference>
<feature type="region of interest" description="Disordered" evidence="12">
    <location>
        <begin position="1"/>
        <end position="28"/>
    </location>
</feature>
<evidence type="ECO:0000313" key="14">
    <source>
        <dbReference type="Proteomes" id="UP000183809"/>
    </source>
</evidence>
<dbReference type="SUPFAM" id="SSF103506">
    <property type="entry name" value="Mitochondrial carrier"/>
    <property type="match status" value="1"/>
</dbReference>
<comment type="subcellular location">
    <subcellularLocation>
        <location evidence="1">Mitochondrion inner membrane</location>
        <topology evidence="1">Multi-pass membrane protein</topology>
    </subcellularLocation>
</comment>
<protein>
    <submittedName>
        <fullName evidence="13">Mitochondrial carrier</fullName>
    </submittedName>
</protein>
<dbReference type="EMBL" id="MNUE01000002">
    <property type="protein sequence ID" value="OJD39752.1"/>
    <property type="molecule type" value="Genomic_DNA"/>
</dbReference>
<keyword evidence="9 10" id="KW-0472">Membrane</keyword>
<evidence type="ECO:0000256" key="7">
    <source>
        <dbReference type="ARBA" id="ARBA00022989"/>
    </source>
</evidence>
<dbReference type="InterPro" id="IPR023395">
    <property type="entry name" value="MCP_dom_sf"/>
</dbReference>
<evidence type="ECO:0000256" key="8">
    <source>
        <dbReference type="ARBA" id="ARBA00023128"/>
    </source>
</evidence>
<keyword evidence="14" id="KW-1185">Reference proteome</keyword>
<dbReference type="Proteomes" id="UP000183809">
    <property type="component" value="Unassembled WGS sequence"/>
</dbReference>
<dbReference type="GO" id="GO:0071913">
    <property type="term" value="F:citrate secondary active transmembrane transporter activity"/>
    <property type="evidence" value="ECO:0007669"/>
    <property type="project" value="TreeGrafter"/>
</dbReference>
<evidence type="ECO:0000256" key="9">
    <source>
        <dbReference type="ARBA" id="ARBA00023136"/>
    </source>
</evidence>
<accession>A0A1J9RGN3</accession>
<feature type="region of interest" description="Disordered" evidence="12">
    <location>
        <begin position="66"/>
        <end position="87"/>
    </location>
</feature>
<evidence type="ECO:0000313" key="13">
    <source>
        <dbReference type="EMBL" id="OJD39752.1"/>
    </source>
</evidence>
<evidence type="ECO:0000256" key="6">
    <source>
        <dbReference type="ARBA" id="ARBA00022792"/>
    </source>
</evidence>
<evidence type="ECO:0000256" key="10">
    <source>
        <dbReference type="PROSITE-ProRule" id="PRU00282"/>
    </source>
</evidence>
<feature type="compositionally biased region" description="Pro residues" evidence="12">
    <location>
        <begin position="75"/>
        <end position="87"/>
    </location>
</feature>
<evidence type="ECO:0000256" key="2">
    <source>
        <dbReference type="ARBA" id="ARBA00006375"/>
    </source>
</evidence>
<keyword evidence="6" id="KW-0999">Mitochondrion inner membrane</keyword>
<dbReference type="InterPro" id="IPR049563">
    <property type="entry name" value="TXTP-like"/>
</dbReference>
<evidence type="ECO:0000256" key="12">
    <source>
        <dbReference type="SAM" id="MobiDB-lite"/>
    </source>
</evidence>
<dbReference type="RefSeq" id="XP_020134739.1">
    <property type="nucleotide sequence ID" value="XM_020272509.1"/>
</dbReference>
<keyword evidence="7" id="KW-1133">Transmembrane helix</keyword>
<dbReference type="PROSITE" id="PS50920">
    <property type="entry name" value="SOLCAR"/>
    <property type="match status" value="3"/>
</dbReference>
<dbReference type="GeneID" id="31012768"/>